<dbReference type="Pfam" id="PF09594">
    <property type="entry name" value="GT87"/>
    <property type="match status" value="1"/>
</dbReference>
<dbReference type="eggNOG" id="COG5650">
    <property type="taxonomic scope" value="Bacteria"/>
</dbReference>
<feature type="transmembrane region" description="Helical" evidence="8">
    <location>
        <begin position="339"/>
        <end position="356"/>
    </location>
</feature>
<evidence type="ECO:0000256" key="2">
    <source>
        <dbReference type="ARBA" id="ARBA00022475"/>
    </source>
</evidence>
<keyword evidence="4 8" id="KW-0812">Transmembrane</keyword>
<name>F5XKK0_MICPN</name>
<comment type="similarity">
    <text evidence="7">Belongs to the glycosyltransferase 87 family.</text>
</comment>
<feature type="transmembrane region" description="Helical" evidence="8">
    <location>
        <begin position="285"/>
        <end position="306"/>
    </location>
</feature>
<evidence type="ECO:0000256" key="8">
    <source>
        <dbReference type="SAM" id="Phobius"/>
    </source>
</evidence>
<dbReference type="EMBL" id="AP012204">
    <property type="protein sequence ID" value="BAK36072.1"/>
    <property type="molecule type" value="Genomic_DNA"/>
</dbReference>
<dbReference type="AlphaFoldDB" id="F5XKK0"/>
<keyword evidence="5 8" id="KW-1133">Transmembrane helix</keyword>
<organism evidence="9 10">
    <name type="scientific">Microlunatus phosphovorus (strain ATCC 700054 / DSM 10555 / JCM 9379 / NBRC 101784 / NCIMB 13414 / VKM Ac-1990 / NM-1)</name>
    <dbReference type="NCBI Taxonomy" id="1032480"/>
    <lineage>
        <taxon>Bacteria</taxon>
        <taxon>Bacillati</taxon>
        <taxon>Actinomycetota</taxon>
        <taxon>Actinomycetes</taxon>
        <taxon>Propionibacteriales</taxon>
        <taxon>Propionibacteriaceae</taxon>
        <taxon>Microlunatus</taxon>
    </lineage>
</organism>
<protein>
    <recommendedName>
        <fullName evidence="11">DUF2029 domain-containing protein</fullName>
    </recommendedName>
</protein>
<sequence>MSSAEPTPAADSSRERSGLVGWWQARRSGRTVVIAWLVTRLLMLVVMTILDTTNKTRPVTGDVLYYQRKIVGLFEVGLPGTMMEYPTPVVWILTLPYGAGFGSQVGYVVAFVILMLALDAAFTYALWRSAGRRHDLAVDFWIAFVFLVGPLSYGRFDIIPAVLAGGALLAARTRPWIAGALIGLGAAIKLWPALLIPALMADKQRRKPTAIGFVVVGFGLALVSLIAGGMTRLFSPLTWQSDRGLQIESVWASPLMLVRMVDPQGWLVEISKYQAFEIFGPGVGVWQTASNIATVAGLVTIVLLWVRAFRVRGGVSPVAVALVVLATVAMMIITNKTLSPQYLLWLGGPVAALLLLRTQAATPGLRRWIVRLAVAALVLAGLTQLVYPLLYDSYLNLTGPVGLVVATLVTTVRNLGLLGYTVATVFLAWRTTSSSPATPSPAADAGR</sequence>
<dbReference type="HOGENOM" id="CLU_035797_0_0_11"/>
<dbReference type="InterPro" id="IPR018584">
    <property type="entry name" value="GT87"/>
</dbReference>
<evidence type="ECO:0000256" key="4">
    <source>
        <dbReference type="ARBA" id="ARBA00022692"/>
    </source>
</evidence>
<feature type="transmembrane region" description="Helical" evidence="8">
    <location>
        <begin position="176"/>
        <end position="199"/>
    </location>
</feature>
<dbReference type="GO" id="GO:0016758">
    <property type="term" value="F:hexosyltransferase activity"/>
    <property type="evidence" value="ECO:0007669"/>
    <property type="project" value="InterPro"/>
</dbReference>
<dbReference type="KEGG" id="mph:MLP_30580"/>
<evidence type="ECO:0000256" key="1">
    <source>
        <dbReference type="ARBA" id="ARBA00004651"/>
    </source>
</evidence>
<evidence type="ECO:0000313" key="10">
    <source>
        <dbReference type="Proteomes" id="UP000007947"/>
    </source>
</evidence>
<proteinExistence type="inferred from homology"/>
<keyword evidence="3" id="KW-0808">Transferase</keyword>
<feature type="transmembrane region" description="Helical" evidence="8">
    <location>
        <begin position="313"/>
        <end position="333"/>
    </location>
</feature>
<gene>
    <name evidence="9" type="ordered locus">MLP_30580</name>
</gene>
<keyword evidence="6 8" id="KW-0472">Membrane</keyword>
<feature type="transmembrane region" description="Helical" evidence="8">
    <location>
        <begin position="368"/>
        <end position="390"/>
    </location>
</feature>
<comment type="subcellular location">
    <subcellularLocation>
        <location evidence="1">Cell membrane</location>
        <topology evidence="1">Multi-pass membrane protein</topology>
    </subcellularLocation>
</comment>
<evidence type="ECO:0000256" key="7">
    <source>
        <dbReference type="ARBA" id="ARBA00024033"/>
    </source>
</evidence>
<dbReference type="RefSeq" id="WP_013863937.1">
    <property type="nucleotide sequence ID" value="NC_015635.1"/>
</dbReference>
<feature type="transmembrane region" description="Helical" evidence="8">
    <location>
        <begin position="32"/>
        <end position="50"/>
    </location>
</feature>
<feature type="transmembrane region" description="Helical" evidence="8">
    <location>
        <begin position="105"/>
        <end position="127"/>
    </location>
</feature>
<feature type="transmembrane region" description="Helical" evidence="8">
    <location>
        <begin position="402"/>
        <end position="429"/>
    </location>
</feature>
<feature type="transmembrane region" description="Helical" evidence="8">
    <location>
        <begin position="211"/>
        <end position="234"/>
    </location>
</feature>
<dbReference type="STRING" id="1032480.MLP_30580"/>
<dbReference type="GO" id="GO:0005886">
    <property type="term" value="C:plasma membrane"/>
    <property type="evidence" value="ECO:0007669"/>
    <property type="project" value="UniProtKB-SubCell"/>
</dbReference>
<feature type="transmembrane region" description="Helical" evidence="8">
    <location>
        <begin position="136"/>
        <end position="156"/>
    </location>
</feature>
<keyword evidence="10" id="KW-1185">Reference proteome</keyword>
<evidence type="ECO:0008006" key="11">
    <source>
        <dbReference type="Google" id="ProtNLM"/>
    </source>
</evidence>
<evidence type="ECO:0000256" key="3">
    <source>
        <dbReference type="ARBA" id="ARBA00022679"/>
    </source>
</evidence>
<accession>F5XKK0</accession>
<reference evidence="9 10" key="1">
    <citation type="submission" date="2011-05" db="EMBL/GenBank/DDBJ databases">
        <title>Whole genome sequence of Microlunatus phosphovorus NM-1.</title>
        <authorList>
            <person name="Hosoyama A."/>
            <person name="Sasaki K."/>
            <person name="Harada T."/>
            <person name="Igarashi R."/>
            <person name="Kawakoshi A."/>
            <person name="Sasagawa M."/>
            <person name="Fukada J."/>
            <person name="Nakamura S."/>
            <person name="Katano Y."/>
            <person name="Hanada S."/>
            <person name="Kamagata Y."/>
            <person name="Nakamura N."/>
            <person name="Yamazaki S."/>
            <person name="Fujita N."/>
        </authorList>
    </citation>
    <scope>NUCLEOTIDE SEQUENCE [LARGE SCALE GENOMIC DNA]</scope>
    <source>
        <strain evidence="10">ATCC 700054 / DSM 10555 / JCM 9379 / NBRC 101784 / NCIMB 13414 / VKM Ac-1990 / NM-1</strain>
    </source>
</reference>
<evidence type="ECO:0000256" key="5">
    <source>
        <dbReference type="ARBA" id="ARBA00022989"/>
    </source>
</evidence>
<dbReference type="OrthoDB" id="581198at2"/>
<evidence type="ECO:0000256" key="6">
    <source>
        <dbReference type="ARBA" id="ARBA00023136"/>
    </source>
</evidence>
<keyword evidence="2" id="KW-1003">Cell membrane</keyword>
<evidence type="ECO:0000313" key="9">
    <source>
        <dbReference type="EMBL" id="BAK36072.1"/>
    </source>
</evidence>
<dbReference type="Proteomes" id="UP000007947">
    <property type="component" value="Chromosome"/>
</dbReference>